<protein>
    <submittedName>
        <fullName evidence="2">Uncharacterized protein</fullName>
    </submittedName>
</protein>
<sequence length="296" mass="31419">MSDPPAGDDDAPPAVRPVLAQVGQVLGTVVAPATLVSALLFYFGYVSARAQLAYFGVDVDTLGYSTQDFVMRSPQPLLVPTLVLLLATAGLVAADTRARRWAAAAGDARVRPWVRALTVLGAVLLATALALLVAYPSLREWAPYALVTPALLGTGALLLARAAVWSPTSPTPRATVVLLALVVVASVFWATATLAQWSGTGQGKALARDLTALPAVVVDTRESLLPGDPTVEESVLPVADPTAPVEYRFRYRGLRLLAENDGRLFLVPERWSPAGSTYVLGPDDVRVRFRFVDDPP</sequence>
<dbReference type="RefSeq" id="WP_227564400.1">
    <property type="nucleotide sequence ID" value="NZ_CP101989.1"/>
</dbReference>
<keyword evidence="1" id="KW-0472">Membrane</keyword>
<feature type="transmembrane region" description="Helical" evidence="1">
    <location>
        <begin position="114"/>
        <end position="135"/>
    </location>
</feature>
<gene>
    <name evidence="2" type="ORF">NP075_06860</name>
</gene>
<proteinExistence type="predicted"/>
<accession>A0ABY5K7I3</accession>
<evidence type="ECO:0000256" key="1">
    <source>
        <dbReference type="SAM" id="Phobius"/>
    </source>
</evidence>
<keyword evidence="1" id="KW-0812">Transmembrane</keyword>
<feature type="transmembrane region" description="Helical" evidence="1">
    <location>
        <begin position="77"/>
        <end position="94"/>
    </location>
</feature>
<keyword evidence="1" id="KW-1133">Transmembrane helix</keyword>
<feature type="transmembrane region" description="Helical" evidence="1">
    <location>
        <begin position="141"/>
        <end position="164"/>
    </location>
</feature>
<keyword evidence="3" id="KW-1185">Reference proteome</keyword>
<reference evidence="2 3" key="1">
    <citation type="submission" date="2022-07" db="EMBL/GenBank/DDBJ databases">
        <title>Novel species in genus cellulomonas.</title>
        <authorList>
            <person name="Ye L."/>
        </authorList>
    </citation>
    <scope>NUCLEOTIDE SEQUENCE [LARGE SCALE GENOMIC DNA]</scope>
    <source>
        <strain evidence="3">zg-Y908</strain>
    </source>
</reference>
<feature type="transmembrane region" description="Helical" evidence="1">
    <location>
        <begin position="25"/>
        <end position="45"/>
    </location>
</feature>
<evidence type="ECO:0000313" key="2">
    <source>
        <dbReference type="EMBL" id="UUI66421.1"/>
    </source>
</evidence>
<name>A0ABY5K7I3_9CELL</name>
<dbReference type="EMBL" id="CP101989">
    <property type="protein sequence ID" value="UUI66421.1"/>
    <property type="molecule type" value="Genomic_DNA"/>
</dbReference>
<feature type="transmembrane region" description="Helical" evidence="1">
    <location>
        <begin position="176"/>
        <end position="197"/>
    </location>
</feature>
<dbReference type="Proteomes" id="UP001317322">
    <property type="component" value="Chromosome"/>
</dbReference>
<organism evidence="2 3">
    <name type="scientific">Cellulomonas wangsupingiae</name>
    <dbReference type="NCBI Taxonomy" id="2968085"/>
    <lineage>
        <taxon>Bacteria</taxon>
        <taxon>Bacillati</taxon>
        <taxon>Actinomycetota</taxon>
        <taxon>Actinomycetes</taxon>
        <taxon>Micrococcales</taxon>
        <taxon>Cellulomonadaceae</taxon>
        <taxon>Cellulomonas</taxon>
    </lineage>
</organism>
<evidence type="ECO:0000313" key="3">
    <source>
        <dbReference type="Proteomes" id="UP001317322"/>
    </source>
</evidence>